<reference evidence="3" key="2">
    <citation type="submission" date="2010-07" db="EMBL/GenBank/DDBJ databases">
        <authorList>
            <consortium name="The Broad Institute Genome Sequencing Platform"/>
            <consortium name="Broad Institute Genome Sequencing Center for Infectious Disease"/>
            <person name="Ma L.-J."/>
            <person name="Dead R."/>
            <person name="Young S."/>
            <person name="Zeng Q."/>
            <person name="Koehrsen M."/>
            <person name="Alvarado L."/>
            <person name="Berlin A."/>
            <person name="Chapman S.B."/>
            <person name="Chen Z."/>
            <person name="Freedman E."/>
            <person name="Gellesch M."/>
            <person name="Goldberg J."/>
            <person name="Griggs A."/>
            <person name="Gujja S."/>
            <person name="Heilman E.R."/>
            <person name="Heiman D."/>
            <person name="Hepburn T."/>
            <person name="Howarth C."/>
            <person name="Jen D."/>
            <person name="Larson L."/>
            <person name="Mehta T."/>
            <person name="Neiman D."/>
            <person name="Pearson M."/>
            <person name="Roberts A."/>
            <person name="Saif S."/>
            <person name="Shea T."/>
            <person name="Shenoy N."/>
            <person name="Sisk P."/>
            <person name="Stolte C."/>
            <person name="Sykes S."/>
            <person name="Walk T."/>
            <person name="White J."/>
            <person name="Yandava C."/>
            <person name="Haas B."/>
            <person name="Nusbaum C."/>
            <person name="Birren B."/>
        </authorList>
    </citation>
    <scope>NUCLEOTIDE SEQUENCE</scope>
    <source>
        <strain evidence="3">R3-111a-1</strain>
    </source>
</reference>
<feature type="region of interest" description="Disordered" evidence="1">
    <location>
        <begin position="75"/>
        <end position="170"/>
    </location>
</feature>
<name>J3PGZ1_GAET3</name>
<reference evidence="5" key="1">
    <citation type="submission" date="2010-07" db="EMBL/GenBank/DDBJ databases">
        <title>The genome sequence of Gaeumannomyces graminis var. tritici strain R3-111a-1.</title>
        <authorList>
            <consortium name="The Broad Institute Genome Sequencing Platform"/>
            <person name="Ma L.-J."/>
            <person name="Dead R."/>
            <person name="Young S."/>
            <person name="Zeng Q."/>
            <person name="Koehrsen M."/>
            <person name="Alvarado L."/>
            <person name="Berlin A."/>
            <person name="Chapman S.B."/>
            <person name="Chen Z."/>
            <person name="Freedman E."/>
            <person name="Gellesch M."/>
            <person name="Goldberg J."/>
            <person name="Griggs A."/>
            <person name="Gujja S."/>
            <person name="Heilman E.R."/>
            <person name="Heiman D."/>
            <person name="Hepburn T."/>
            <person name="Howarth C."/>
            <person name="Jen D."/>
            <person name="Larson L."/>
            <person name="Mehta T."/>
            <person name="Neiman D."/>
            <person name="Pearson M."/>
            <person name="Roberts A."/>
            <person name="Saif S."/>
            <person name="Shea T."/>
            <person name="Shenoy N."/>
            <person name="Sisk P."/>
            <person name="Stolte C."/>
            <person name="Sykes S."/>
            <person name="Walk T."/>
            <person name="White J."/>
            <person name="Yandava C."/>
            <person name="Haas B."/>
            <person name="Nusbaum C."/>
            <person name="Birren B."/>
        </authorList>
    </citation>
    <scope>NUCLEOTIDE SEQUENCE [LARGE SCALE GENOMIC DNA]</scope>
    <source>
        <strain evidence="5">R3-111a-1</strain>
    </source>
</reference>
<keyword evidence="2" id="KW-0732">Signal</keyword>
<dbReference type="Proteomes" id="UP000006039">
    <property type="component" value="Unassembled WGS sequence"/>
</dbReference>
<dbReference type="OrthoDB" id="3799394at2759"/>
<proteinExistence type="predicted"/>
<reference evidence="4" key="5">
    <citation type="submission" date="2018-04" db="UniProtKB">
        <authorList>
            <consortium name="EnsemblFungi"/>
        </authorList>
    </citation>
    <scope>IDENTIFICATION</scope>
    <source>
        <strain evidence="4">R3-111a-1</strain>
    </source>
</reference>
<feature type="signal peptide" evidence="2">
    <location>
        <begin position="1"/>
        <end position="26"/>
    </location>
</feature>
<keyword evidence="5" id="KW-1185">Reference proteome</keyword>
<feature type="chain" id="PRO_5015095395" evidence="2">
    <location>
        <begin position="27"/>
        <end position="249"/>
    </location>
</feature>
<feature type="compositionally biased region" description="Basic residues" evidence="1">
    <location>
        <begin position="146"/>
        <end position="157"/>
    </location>
</feature>
<dbReference type="eggNOG" id="ENOG502STCJ">
    <property type="taxonomic scope" value="Eukaryota"/>
</dbReference>
<dbReference type="STRING" id="644352.J3PGZ1"/>
<dbReference type="AlphaFoldDB" id="J3PGZ1"/>
<evidence type="ECO:0000313" key="3">
    <source>
        <dbReference type="EMBL" id="EJT69888.1"/>
    </source>
</evidence>
<feature type="compositionally biased region" description="Low complexity" evidence="1">
    <location>
        <begin position="126"/>
        <end position="145"/>
    </location>
</feature>
<evidence type="ECO:0000256" key="1">
    <source>
        <dbReference type="SAM" id="MobiDB-lite"/>
    </source>
</evidence>
<accession>J3PGZ1</accession>
<sequence length="249" mass="26035">MRSSIFRTVAAAALCLVFQVAAGALSLEDPDMGRGCGFKIAPCEAGSTCSALDPACPATRHENCQGVCRPVKTLPPPGTNTLGPIDRHTRTTRTAKKPTTPAMTTTKKPTSPATPTRKPTSRTTKKPTITTTTATTTKKPATTKKPTSRTRTTRRPPPRPTVTPPKYEDCGGKRVVPKDCPAGHVCVDDPRRGGGCGMACDAPGICVRPTTPCSGLAGVICPAGKMCVDDPRDDCWTSNGGRDCSGICV</sequence>
<feature type="compositionally biased region" description="Low complexity" evidence="1">
    <location>
        <begin position="97"/>
        <end position="118"/>
    </location>
</feature>
<reference evidence="4" key="4">
    <citation type="journal article" date="2015" name="G3 (Bethesda)">
        <title>Genome sequences of three phytopathogenic species of the Magnaporthaceae family of fungi.</title>
        <authorList>
            <person name="Okagaki L.H."/>
            <person name="Nunes C.C."/>
            <person name="Sailsbery J."/>
            <person name="Clay B."/>
            <person name="Brown D."/>
            <person name="John T."/>
            <person name="Oh Y."/>
            <person name="Young N."/>
            <person name="Fitzgerald M."/>
            <person name="Haas B.J."/>
            <person name="Zeng Q."/>
            <person name="Young S."/>
            <person name="Adiconis X."/>
            <person name="Fan L."/>
            <person name="Levin J.Z."/>
            <person name="Mitchell T.K."/>
            <person name="Okubara P.A."/>
            <person name="Farman M.L."/>
            <person name="Kohn L.M."/>
            <person name="Birren B."/>
            <person name="Ma L.-J."/>
            <person name="Dean R.A."/>
        </authorList>
    </citation>
    <scope>NUCLEOTIDE SEQUENCE</scope>
    <source>
        <strain evidence="4">R3-111a-1</strain>
    </source>
</reference>
<dbReference type="GeneID" id="20353229"/>
<evidence type="ECO:0000313" key="5">
    <source>
        <dbReference type="Proteomes" id="UP000006039"/>
    </source>
</evidence>
<dbReference type="VEuPathDB" id="FungiDB:GGTG_12771"/>
<dbReference type="HOGENOM" id="CLU_1337737_0_0_1"/>
<evidence type="ECO:0000313" key="4">
    <source>
        <dbReference type="EnsemblFungi" id="EJT69888"/>
    </source>
</evidence>
<evidence type="ECO:0000256" key="2">
    <source>
        <dbReference type="SAM" id="SignalP"/>
    </source>
</evidence>
<organism evidence="3">
    <name type="scientific">Gaeumannomyces tritici (strain R3-111a-1)</name>
    <name type="common">Wheat and barley take-all root rot fungus</name>
    <name type="synonym">Gaeumannomyces graminis var. tritici</name>
    <dbReference type="NCBI Taxonomy" id="644352"/>
    <lineage>
        <taxon>Eukaryota</taxon>
        <taxon>Fungi</taxon>
        <taxon>Dikarya</taxon>
        <taxon>Ascomycota</taxon>
        <taxon>Pezizomycotina</taxon>
        <taxon>Sordariomycetes</taxon>
        <taxon>Sordariomycetidae</taxon>
        <taxon>Magnaporthales</taxon>
        <taxon>Magnaporthaceae</taxon>
        <taxon>Gaeumannomyces</taxon>
    </lineage>
</organism>
<reference evidence="3" key="3">
    <citation type="submission" date="2010-09" db="EMBL/GenBank/DDBJ databases">
        <title>Annotation of Gaeumannomyces graminis var. tritici R3-111a-1.</title>
        <authorList>
            <consortium name="The Broad Institute Genome Sequencing Platform"/>
            <person name="Ma L.-J."/>
            <person name="Dead R."/>
            <person name="Young S.K."/>
            <person name="Zeng Q."/>
            <person name="Gargeya S."/>
            <person name="Fitzgerald M."/>
            <person name="Haas B."/>
            <person name="Abouelleil A."/>
            <person name="Alvarado L."/>
            <person name="Arachchi H.M."/>
            <person name="Berlin A."/>
            <person name="Brown A."/>
            <person name="Chapman S.B."/>
            <person name="Chen Z."/>
            <person name="Dunbar C."/>
            <person name="Freedman E."/>
            <person name="Gearin G."/>
            <person name="Gellesch M."/>
            <person name="Goldberg J."/>
            <person name="Griggs A."/>
            <person name="Gujja S."/>
            <person name="Heiman D."/>
            <person name="Howarth C."/>
            <person name="Larson L."/>
            <person name="Lui A."/>
            <person name="MacDonald P.J.P."/>
            <person name="Mehta T."/>
            <person name="Montmayeur A."/>
            <person name="Murphy C."/>
            <person name="Neiman D."/>
            <person name="Pearson M."/>
            <person name="Priest M."/>
            <person name="Roberts A."/>
            <person name="Saif S."/>
            <person name="Shea T."/>
            <person name="Shenoy N."/>
            <person name="Sisk P."/>
            <person name="Stolte C."/>
            <person name="Sykes S."/>
            <person name="Yandava C."/>
            <person name="Wortman J."/>
            <person name="Nusbaum C."/>
            <person name="Birren B."/>
        </authorList>
    </citation>
    <scope>NUCLEOTIDE SEQUENCE</scope>
    <source>
        <strain evidence="3">R3-111a-1</strain>
    </source>
</reference>
<dbReference type="EnsemblFungi" id="EJT69888">
    <property type="protein sequence ID" value="EJT69888"/>
    <property type="gene ID" value="GGTG_12771"/>
</dbReference>
<dbReference type="EMBL" id="GL385403">
    <property type="protein sequence ID" value="EJT69888.1"/>
    <property type="molecule type" value="Genomic_DNA"/>
</dbReference>
<protein>
    <submittedName>
        <fullName evidence="3 4">Uncharacterized protein</fullName>
    </submittedName>
</protein>
<gene>
    <name evidence="4" type="primary">20353229</name>
    <name evidence="3" type="ORF">GGTG_12771</name>
</gene>
<dbReference type="RefSeq" id="XP_009228936.1">
    <property type="nucleotide sequence ID" value="XM_009230672.1"/>
</dbReference>